<name>A0A426YR69_ENSVE</name>
<dbReference type="AlphaFoldDB" id="A0A426YR69"/>
<evidence type="ECO:0000313" key="2">
    <source>
        <dbReference type="EMBL" id="RRT54195.1"/>
    </source>
</evidence>
<feature type="compositionally biased region" description="Basic residues" evidence="1">
    <location>
        <begin position="48"/>
        <end position="59"/>
    </location>
</feature>
<dbReference type="Proteomes" id="UP000287651">
    <property type="component" value="Unassembled WGS sequence"/>
</dbReference>
<comment type="caution">
    <text evidence="2">The sequence shown here is derived from an EMBL/GenBank/DDBJ whole genome shotgun (WGS) entry which is preliminary data.</text>
</comment>
<proteinExistence type="predicted"/>
<dbReference type="EMBL" id="AMZH03010730">
    <property type="protein sequence ID" value="RRT54195.1"/>
    <property type="molecule type" value="Genomic_DNA"/>
</dbReference>
<gene>
    <name evidence="2" type="ORF">B296_00046769</name>
</gene>
<evidence type="ECO:0000256" key="1">
    <source>
        <dbReference type="SAM" id="MobiDB-lite"/>
    </source>
</evidence>
<sequence>MRCVRRRIRGLGLVRFAVGQYPPAATEPTAAMLRPGGPLLHPPLIERQRRRSRSRRRSTLSRDLHVSPTPFSRRLSPTLLLASPRLSLPPFLRQTLTLTTSN</sequence>
<feature type="compositionally biased region" description="Low complexity" evidence="1">
    <location>
        <begin position="33"/>
        <end position="43"/>
    </location>
</feature>
<organism evidence="2 3">
    <name type="scientific">Ensete ventricosum</name>
    <name type="common">Abyssinian banana</name>
    <name type="synonym">Musa ensete</name>
    <dbReference type="NCBI Taxonomy" id="4639"/>
    <lineage>
        <taxon>Eukaryota</taxon>
        <taxon>Viridiplantae</taxon>
        <taxon>Streptophyta</taxon>
        <taxon>Embryophyta</taxon>
        <taxon>Tracheophyta</taxon>
        <taxon>Spermatophyta</taxon>
        <taxon>Magnoliopsida</taxon>
        <taxon>Liliopsida</taxon>
        <taxon>Zingiberales</taxon>
        <taxon>Musaceae</taxon>
        <taxon>Ensete</taxon>
    </lineage>
</organism>
<evidence type="ECO:0000313" key="3">
    <source>
        <dbReference type="Proteomes" id="UP000287651"/>
    </source>
</evidence>
<reference evidence="2 3" key="1">
    <citation type="journal article" date="2014" name="Agronomy (Basel)">
        <title>A Draft Genome Sequence for Ensete ventricosum, the Drought-Tolerant Tree Against Hunger.</title>
        <authorList>
            <person name="Harrison J."/>
            <person name="Moore K.A."/>
            <person name="Paszkiewicz K."/>
            <person name="Jones T."/>
            <person name="Grant M."/>
            <person name="Ambacheew D."/>
            <person name="Muzemil S."/>
            <person name="Studholme D.J."/>
        </authorList>
    </citation>
    <scope>NUCLEOTIDE SEQUENCE [LARGE SCALE GENOMIC DNA]</scope>
</reference>
<feature type="region of interest" description="Disordered" evidence="1">
    <location>
        <begin position="28"/>
        <end position="72"/>
    </location>
</feature>
<accession>A0A426YR69</accession>
<protein>
    <submittedName>
        <fullName evidence="2">Uncharacterized protein</fullName>
    </submittedName>
</protein>